<feature type="chain" id="PRO_5045660942" description="Transglycosylase SLT domain-containing protein" evidence="2">
    <location>
        <begin position="23"/>
        <end position="239"/>
    </location>
</feature>
<dbReference type="RefSeq" id="WP_243537984.1">
    <property type="nucleotide sequence ID" value="NZ_CP093442.1"/>
</dbReference>
<organism evidence="3 4">
    <name type="scientific">Bdellovibrio reynosensis</name>
    <dbReference type="NCBI Taxonomy" id="2835041"/>
    <lineage>
        <taxon>Bacteria</taxon>
        <taxon>Pseudomonadati</taxon>
        <taxon>Bdellovibrionota</taxon>
        <taxon>Bdellovibrionia</taxon>
        <taxon>Bdellovibrionales</taxon>
        <taxon>Pseudobdellovibrionaceae</taxon>
        <taxon>Bdellovibrio</taxon>
    </lineage>
</organism>
<name>A0ABY4CAP5_9BACT</name>
<evidence type="ECO:0000256" key="1">
    <source>
        <dbReference type="SAM" id="MobiDB-lite"/>
    </source>
</evidence>
<evidence type="ECO:0000313" key="4">
    <source>
        <dbReference type="Proteomes" id="UP000830116"/>
    </source>
</evidence>
<feature type="region of interest" description="Disordered" evidence="1">
    <location>
        <begin position="30"/>
        <end position="61"/>
    </location>
</feature>
<accession>A0ABY4CAP5</accession>
<feature type="signal peptide" evidence="2">
    <location>
        <begin position="1"/>
        <end position="22"/>
    </location>
</feature>
<sequence length="239" mass="26557">MNKSKLLTSFIAVSLVIGYSHAALAMAKAPVKEEKPPAATSPKPPSATPAPKPPASGEKREVTPLWETAHKDGKEWTAHVDRQLETLGQDLLDVIPADYATFCPKYKDLSYKERKEFWTYLISQMVRYESNFKTGTSYKEDFSDSTGANVMSRGLLQISIESGNAYGCNFKSSKDIHDPYQNLSCGIRILDRWVERDGRIAGKVSGKWRGGARYWSVLRSTSGSISKIVTATKKINLCK</sequence>
<keyword evidence="2" id="KW-0732">Signal</keyword>
<reference evidence="3" key="1">
    <citation type="submission" date="2022-03" db="EMBL/GenBank/DDBJ databases">
        <title>Genome Identification and Characterization of new species Bdellovibrio reynosense LBG001 sp. nov. from a Mexico soil sample.</title>
        <authorList>
            <person name="Camilli A."/>
            <person name="Ajao Y."/>
            <person name="Guo X."/>
        </authorList>
    </citation>
    <scope>NUCLEOTIDE SEQUENCE</scope>
    <source>
        <strain evidence="3">LBG001</strain>
    </source>
</reference>
<dbReference type="InterPro" id="IPR023346">
    <property type="entry name" value="Lysozyme-like_dom_sf"/>
</dbReference>
<evidence type="ECO:0000313" key="3">
    <source>
        <dbReference type="EMBL" id="UOF01544.1"/>
    </source>
</evidence>
<keyword evidence="4" id="KW-1185">Reference proteome</keyword>
<dbReference type="Proteomes" id="UP000830116">
    <property type="component" value="Chromosome"/>
</dbReference>
<dbReference type="EMBL" id="CP093442">
    <property type="protein sequence ID" value="UOF01544.1"/>
    <property type="molecule type" value="Genomic_DNA"/>
</dbReference>
<proteinExistence type="predicted"/>
<dbReference type="SUPFAM" id="SSF53955">
    <property type="entry name" value="Lysozyme-like"/>
    <property type="match status" value="1"/>
</dbReference>
<evidence type="ECO:0008006" key="5">
    <source>
        <dbReference type="Google" id="ProtNLM"/>
    </source>
</evidence>
<dbReference type="Gene3D" id="1.10.530.10">
    <property type="match status" value="1"/>
</dbReference>
<evidence type="ECO:0000256" key="2">
    <source>
        <dbReference type="SAM" id="SignalP"/>
    </source>
</evidence>
<feature type="compositionally biased region" description="Pro residues" evidence="1">
    <location>
        <begin position="42"/>
        <end position="54"/>
    </location>
</feature>
<protein>
    <recommendedName>
        <fullName evidence="5">Transglycosylase SLT domain-containing protein</fullName>
    </recommendedName>
</protein>
<gene>
    <name evidence="3" type="ORF">MNR06_01070</name>
</gene>